<dbReference type="EMBL" id="AJLR01000044">
    <property type="protein sequence ID" value="EKN67915.1"/>
    <property type="molecule type" value="Genomic_DNA"/>
</dbReference>
<keyword evidence="1" id="KW-0812">Transmembrane</keyword>
<evidence type="ECO:0000313" key="3">
    <source>
        <dbReference type="Proteomes" id="UP000006315"/>
    </source>
</evidence>
<dbReference type="GO" id="GO:0016020">
    <property type="term" value="C:membrane"/>
    <property type="evidence" value="ECO:0007669"/>
    <property type="project" value="InterPro"/>
</dbReference>
<dbReference type="PANTHER" id="PTHR38457">
    <property type="entry name" value="REGULATOR ABRB-RELATED"/>
    <property type="match status" value="1"/>
</dbReference>
<dbReference type="Proteomes" id="UP000006315">
    <property type="component" value="Unassembled WGS sequence"/>
</dbReference>
<feature type="transmembrane region" description="Helical" evidence="1">
    <location>
        <begin position="340"/>
        <end position="358"/>
    </location>
</feature>
<reference evidence="2 3" key="1">
    <citation type="journal article" date="2012" name="Front. Microbiol.">
        <title>Redundancy and modularity in membrane-associated dissimilatory nitrate reduction in Bacillus.</title>
        <authorList>
            <person name="Heylen K."/>
            <person name="Keltjens J."/>
        </authorList>
    </citation>
    <scope>NUCLEOTIDE SEQUENCE [LARGE SCALE GENOMIC DNA]</scope>
    <source>
        <strain evidence="2 3">LMG 9581</strain>
    </source>
</reference>
<feature type="transmembrane region" description="Helical" evidence="1">
    <location>
        <begin position="196"/>
        <end position="212"/>
    </location>
</feature>
<dbReference type="Pfam" id="PF05145">
    <property type="entry name" value="AbrB"/>
    <property type="match status" value="1"/>
</dbReference>
<feature type="transmembrane region" description="Helical" evidence="1">
    <location>
        <begin position="95"/>
        <end position="113"/>
    </location>
</feature>
<evidence type="ECO:0000256" key="1">
    <source>
        <dbReference type="SAM" id="Phobius"/>
    </source>
</evidence>
<dbReference type="GO" id="GO:0010468">
    <property type="term" value="P:regulation of gene expression"/>
    <property type="evidence" value="ECO:0007669"/>
    <property type="project" value="InterPro"/>
</dbReference>
<feature type="transmembrane region" description="Helical" evidence="1">
    <location>
        <begin position="159"/>
        <end position="176"/>
    </location>
</feature>
<accession>K6C9V6</accession>
<sequence>MATLRLRTNHKTIQFLGTLVIASIGGFIFTLFGLPIPWLLGSMTAILITSRFRSVQFLTWPRWVRDTGLIIVGYSIGLSFTQSSLLQMIVKIPSMLLITLTITIIAAIGAYLVSRLSGVDYPTVLTGSIPGGLTQMIIFAEEVKGIDITTVTFFQVTRMLMIVIFVPLLIFSPLFPMGEIPVTSGTLLNEVTLKEFPVTLLVFFLFLSFIFAKMGKKLKLPTAYLVGPILGTAILNVLGFGGPAAPSSLLDLSQLMIGGYIGLLLKPEKLQNKAKTIPLALLNGVVMVGASFALSFIFMHFYQFSLATAFLSLAPGGMEQMAIIAHEVNADLSMVTGYQLFRLFFIYFAVPPILKRVLLQHNRRKQKRDTGSGSLAQNHSGRG</sequence>
<dbReference type="NCBIfam" id="TIGR03082">
    <property type="entry name" value="Gneg_AbrB_dup"/>
    <property type="match status" value="2"/>
</dbReference>
<dbReference type="PANTHER" id="PTHR38457:SF1">
    <property type="entry name" value="REGULATOR ABRB-RELATED"/>
    <property type="match status" value="1"/>
</dbReference>
<protein>
    <submittedName>
        <fullName evidence="2">Membrane protein AbrB</fullName>
    </submittedName>
</protein>
<feature type="transmembrane region" description="Helical" evidence="1">
    <location>
        <begin position="12"/>
        <end position="32"/>
    </location>
</feature>
<keyword evidence="1" id="KW-0472">Membrane</keyword>
<evidence type="ECO:0000313" key="2">
    <source>
        <dbReference type="EMBL" id="EKN67915.1"/>
    </source>
</evidence>
<feature type="transmembrane region" description="Helical" evidence="1">
    <location>
        <begin position="248"/>
        <end position="265"/>
    </location>
</feature>
<dbReference type="RefSeq" id="WP_003330606.1">
    <property type="nucleotide sequence ID" value="NZ_AJLR01000044.1"/>
</dbReference>
<name>K6C9V6_SCHAZ</name>
<gene>
    <name evidence="2" type="ORF">BAZO_06869</name>
</gene>
<dbReference type="PATRIC" id="fig|1131731.3.peg.1438"/>
<feature type="transmembrane region" description="Helical" evidence="1">
    <location>
        <begin position="224"/>
        <end position="242"/>
    </location>
</feature>
<feature type="transmembrane region" description="Helical" evidence="1">
    <location>
        <begin position="67"/>
        <end position="89"/>
    </location>
</feature>
<keyword evidence="1" id="KW-1133">Transmembrane helix</keyword>
<dbReference type="InterPro" id="IPR007820">
    <property type="entry name" value="AbrB_fam"/>
</dbReference>
<dbReference type="InterPro" id="IPR017516">
    <property type="entry name" value="AbrB_dup"/>
</dbReference>
<feature type="transmembrane region" description="Helical" evidence="1">
    <location>
        <begin position="277"/>
        <end position="302"/>
    </location>
</feature>
<proteinExistence type="predicted"/>
<keyword evidence="3" id="KW-1185">Reference proteome</keyword>
<dbReference type="STRING" id="1131731.BAZO_06869"/>
<comment type="caution">
    <text evidence="2">The sequence shown here is derived from an EMBL/GenBank/DDBJ whole genome shotgun (WGS) entry which is preliminary data.</text>
</comment>
<organism evidence="2 3">
    <name type="scientific">Schinkia azotoformans LMG 9581</name>
    <dbReference type="NCBI Taxonomy" id="1131731"/>
    <lineage>
        <taxon>Bacteria</taxon>
        <taxon>Bacillati</taxon>
        <taxon>Bacillota</taxon>
        <taxon>Bacilli</taxon>
        <taxon>Bacillales</taxon>
        <taxon>Bacillaceae</taxon>
        <taxon>Calidifontibacillus/Schinkia group</taxon>
        <taxon>Schinkia</taxon>
    </lineage>
</organism>
<dbReference type="AlphaFoldDB" id="K6C9V6"/>
<feature type="transmembrane region" description="Helical" evidence="1">
    <location>
        <begin position="38"/>
        <end position="55"/>
    </location>
</feature>
<dbReference type="PIRSF" id="PIRSF038991">
    <property type="entry name" value="Protein_AbrB"/>
    <property type="match status" value="1"/>
</dbReference>